<dbReference type="Pfam" id="PF18986">
    <property type="entry name" value="DUF5719"/>
    <property type="match status" value="1"/>
</dbReference>
<dbReference type="OrthoDB" id="3240451at2"/>
<dbReference type="AlphaFoldDB" id="A0A430FSK7"/>
<accession>A0A430FSK7</accession>
<dbReference type="InterPro" id="IPR043777">
    <property type="entry name" value="DUF5719"/>
</dbReference>
<evidence type="ECO:0008006" key="3">
    <source>
        <dbReference type="Google" id="ProtNLM"/>
    </source>
</evidence>
<proteinExistence type="predicted"/>
<gene>
    <name evidence="1" type="ORF">D2E26_0435</name>
</gene>
<organism evidence="1 2">
    <name type="scientific">Bifidobacterium dolichotidis</name>
    <dbReference type="NCBI Taxonomy" id="2306976"/>
    <lineage>
        <taxon>Bacteria</taxon>
        <taxon>Bacillati</taxon>
        <taxon>Actinomycetota</taxon>
        <taxon>Actinomycetes</taxon>
        <taxon>Bifidobacteriales</taxon>
        <taxon>Bifidobacteriaceae</taxon>
        <taxon>Bifidobacterium</taxon>
    </lineage>
</organism>
<reference evidence="1 2" key="1">
    <citation type="submission" date="2018-09" db="EMBL/GenBank/DDBJ databases">
        <title>Characterization of the phylogenetic diversity of five novel species belonging to the genus Bifidobacterium.</title>
        <authorList>
            <person name="Lugli G.A."/>
            <person name="Duranti S."/>
            <person name="Milani C."/>
        </authorList>
    </citation>
    <scope>NUCLEOTIDE SEQUENCE [LARGE SCALE GENOMIC DNA]</scope>
    <source>
        <strain evidence="1 2">2036B</strain>
    </source>
</reference>
<dbReference type="Proteomes" id="UP000287609">
    <property type="component" value="Unassembled WGS sequence"/>
</dbReference>
<protein>
    <recommendedName>
        <fullName evidence="3">Organic solvents resistance ABC transporter permease</fullName>
    </recommendedName>
</protein>
<sequence>MTRAIDPSQEPKEASTGLKVTTTVVSAAIVAGLVAVMCIVPSGSGVDHAVKDSSWVSEQVSTRRIQQVCPAQMQLTDTESYGDAEFQASTGNLTSHVQYAAMGSIFHSQVQPLSNEGESADATVLDGQHTDTDSVVTASSDEQRTPTEFETRLLTAQDGTGAVGALASYATKGDVEGISGATCARAALTQSFLVPATTTGNTQQLVVMNPEDQATKVTVEIWGSKGQVASATNSTLAVGANSSTTLNLSAAASNEQALYVRVQSSNTAVSSVVRSVRMDGLTPKGSDFVMPLEKPATEVTMPWLGEHDEISIMAYSEQTTAIKMSWITNHGLKSMHEIEVEAHKPFVYSPDSMPKDAVGVVAYADTPFVMNALTGTVRSGKQTDFAMVNGHQAMKQSAVAVPHAFKATVAVANTSSDSQKVEFQGIDASGSVTDSKTVELDANSADTFNATDLGKDVVAIRTTGDASNIVWGIALENSEVEDAGLDGVTFLEASSLQVPQQTIAASRNQGIVH</sequence>
<comment type="caution">
    <text evidence="1">The sequence shown here is derived from an EMBL/GenBank/DDBJ whole genome shotgun (WGS) entry which is preliminary data.</text>
</comment>
<dbReference type="RefSeq" id="WP_125963048.1">
    <property type="nucleotide sequence ID" value="NZ_QXGM01000001.1"/>
</dbReference>
<name>A0A430FSK7_9BIFI</name>
<evidence type="ECO:0000313" key="1">
    <source>
        <dbReference type="EMBL" id="RSX55872.1"/>
    </source>
</evidence>
<evidence type="ECO:0000313" key="2">
    <source>
        <dbReference type="Proteomes" id="UP000287609"/>
    </source>
</evidence>
<keyword evidence="2" id="KW-1185">Reference proteome</keyword>
<dbReference type="EMBL" id="QXGM01000001">
    <property type="protein sequence ID" value="RSX55872.1"/>
    <property type="molecule type" value="Genomic_DNA"/>
</dbReference>